<reference evidence="1 2" key="1">
    <citation type="submission" date="2017-04" db="EMBL/GenBank/DDBJ databases">
        <title>Draft genome of the yeast Clavispora lusitaniae type strain CBS 6936.</title>
        <authorList>
            <person name="Durrens P."/>
            <person name="Klopp C."/>
            <person name="Biteau N."/>
            <person name="Fitton-Ouhabi V."/>
            <person name="Dementhon K."/>
            <person name="Accoceberry I."/>
            <person name="Sherman D.J."/>
            <person name="Noel T."/>
        </authorList>
    </citation>
    <scope>NUCLEOTIDE SEQUENCE [LARGE SCALE GENOMIC DNA]</scope>
    <source>
        <strain evidence="1 2">CBS 6936</strain>
    </source>
</reference>
<dbReference type="Proteomes" id="UP000195602">
    <property type="component" value="Unassembled WGS sequence"/>
</dbReference>
<protein>
    <submittedName>
        <fullName evidence="1">Uncharacterized protein</fullName>
    </submittedName>
</protein>
<sequence length="247" mass="28738">MWAHKVFFASARRYVTGTTSVARSKLHPELYNGVFTKFGWVLVPKTHCARGWTQSQLNEALEARFGHFADSKLPSFDEIQEAVDSWGATVDLNEKPVVKKKSAAELKHELDLKLFLQQSKQEGRYTGEKKRSRVSRVKRDISNGDVTFTHAWNYFMAKSYPKYKHLPESDARSRIGLEWRSMSMDEKDVYREEYSQLLQSGKDIYHGEIVDRETKMKAVERLNLSKRRSTERKLKKLEESQKKLAGE</sequence>
<dbReference type="InterPro" id="IPR036910">
    <property type="entry name" value="HMG_box_dom_sf"/>
</dbReference>
<dbReference type="EMBL" id="LYUB02000014">
    <property type="protein sequence ID" value="OVF07253.1"/>
    <property type="molecule type" value="Genomic_DNA"/>
</dbReference>
<organism evidence="1 2">
    <name type="scientific">Clavispora lusitaniae</name>
    <name type="common">Candida lusitaniae</name>
    <dbReference type="NCBI Taxonomy" id="36911"/>
    <lineage>
        <taxon>Eukaryota</taxon>
        <taxon>Fungi</taxon>
        <taxon>Dikarya</taxon>
        <taxon>Ascomycota</taxon>
        <taxon>Saccharomycotina</taxon>
        <taxon>Pichiomycetes</taxon>
        <taxon>Metschnikowiaceae</taxon>
        <taxon>Clavispora</taxon>
    </lineage>
</organism>
<evidence type="ECO:0000313" key="1">
    <source>
        <dbReference type="EMBL" id="OVF07253.1"/>
    </source>
</evidence>
<dbReference type="CDD" id="cd00084">
    <property type="entry name" value="HMG-box_SF"/>
    <property type="match status" value="1"/>
</dbReference>
<evidence type="ECO:0000313" key="2">
    <source>
        <dbReference type="Proteomes" id="UP000195602"/>
    </source>
</evidence>
<dbReference type="KEGG" id="clus:A9F13_14g00869"/>
<name>A0AA91PX71_CLALS</name>
<proteinExistence type="predicted"/>
<dbReference type="SUPFAM" id="SSF47095">
    <property type="entry name" value="HMG-box"/>
    <property type="match status" value="1"/>
</dbReference>
<gene>
    <name evidence="1" type="ORF">A9F13_14g00869</name>
</gene>
<accession>A0AA91PX71</accession>
<dbReference type="AlphaFoldDB" id="A0AA91PX71"/>
<dbReference type="Gene3D" id="1.10.30.10">
    <property type="entry name" value="High mobility group box domain"/>
    <property type="match status" value="1"/>
</dbReference>
<comment type="caution">
    <text evidence="1">The sequence shown here is derived from an EMBL/GenBank/DDBJ whole genome shotgun (WGS) entry which is preliminary data.</text>
</comment>